<dbReference type="GO" id="GO:0006567">
    <property type="term" value="P:L-threonine catabolic process"/>
    <property type="evidence" value="ECO:0007669"/>
    <property type="project" value="TreeGrafter"/>
</dbReference>
<dbReference type="InterPro" id="IPR023603">
    <property type="entry name" value="Low_specificity_L-TA-like"/>
</dbReference>
<dbReference type="EMBL" id="CP003359">
    <property type="protein sequence ID" value="AGB40488.1"/>
    <property type="molecule type" value="Genomic_DNA"/>
</dbReference>
<dbReference type="NCBIfam" id="NF041359">
    <property type="entry name" value="GntG_guanitoxin"/>
    <property type="match status" value="1"/>
</dbReference>
<dbReference type="Proteomes" id="UP000010880">
    <property type="component" value="Chromosome"/>
</dbReference>
<evidence type="ECO:0000313" key="7">
    <source>
        <dbReference type="EMBL" id="AGB40488.1"/>
    </source>
</evidence>
<dbReference type="eggNOG" id="COG2008">
    <property type="taxonomic scope" value="Bacteria"/>
</dbReference>
<organism evidence="7 8">
    <name type="scientific">Halobacteroides halobius (strain ATCC 35273 / DSM 5150 / MD-1)</name>
    <dbReference type="NCBI Taxonomy" id="748449"/>
    <lineage>
        <taxon>Bacteria</taxon>
        <taxon>Bacillati</taxon>
        <taxon>Bacillota</taxon>
        <taxon>Clostridia</taxon>
        <taxon>Halanaerobiales</taxon>
        <taxon>Halobacteroidaceae</taxon>
        <taxon>Halobacteroides</taxon>
    </lineage>
</organism>
<dbReference type="HOGENOM" id="CLU_029381_0_4_9"/>
<dbReference type="STRING" id="748449.Halha_0514"/>
<dbReference type="PIRSF" id="PIRSF017617">
    <property type="entry name" value="Thr_aldolase"/>
    <property type="match status" value="1"/>
</dbReference>
<proteinExistence type="inferred from homology"/>
<feature type="domain" description="Aromatic amino acid beta-eliminating lyase/threonine aldolase" evidence="6">
    <location>
        <begin position="5"/>
        <end position="288"/>
    </location>
</feature>
<dbReference type="InterPro" id="IPR015422">
    <property type="entry name" value="PyrdxlP-dep_Trfase_small"/>
</dbReference>
<dbReference type="SUPFAM" id="SSF53383">
    <property type="entry name" value="PLP-dependent transferases"/>
    <property type="match status" value="1"/>
</dbReference>
<reference evidence="8" key="1">
    <citation type="submission" date="2012-02" db="EMBL/GenBank/DDBJ databases">
        <title>The complete genome of Halobacteroides halobius DSM 5150.</title>
        <authorList>
            <person name="Lucas S."/>
            <person name="Copeland A."/>
            <person name="Lapidus A."/>
            <person name="Glavina del Rio T."/>
            <person name="Dalin E."/>
            <person name="Tice H."/>
            <person name="Bruce D."/>
            <person name="Goodwin L."/>
            <person name="Pitluck S."/>
            <person name="Peters L."/>
            <person name="Mikhailova N."/>
            <person name="Gu W."/>
            <person name="Kyrpides N."/>
            <person name="Mavromatis K."/>
            <person name="Ivanova N."/>
            <person name="Brettin T."/>
            <person name="Detter J.C."/>
            <person name="Han C."/>
            <person name="Larimer F."/>
            <person name="Land M."/>
            <person name="Hauser L."/>
            <person name="Markowitz V."/>
            <person name="Cheng J.-F."/>
            <person name="Hugenholtz P."/>
            <person name="Woyke T."/>
            <person name="Wu D."/>
            <person name="Tindall B."/>
            <person name="Pomrenke H."/>
            <person name="Brambilla E."/>
            <person name="Klenk H.-P."/>
            <person name="Eisen J.A."/>
        </authorList>
    </citation>
    <scope>NUCLEOTIDE SEQUENCE [LARGE SCALE GENOMIC DNA]</scope>
    <source>
        <strain evidence="8">ATCC 35273 / DSM 5150 / MD-1</strain>
    </source>
</reference>
<accession>L0K8N9</accession>
<dbReference type="Gene3D" id="3.90.1150.10">
    <property type="entry name" value="Aspartate Aminotransferase, domain 1"/>
    <property type="match status" value="1"/>
</dbReference>
<dbReference type="Gene3D" id="3.40.640.10">
    <property type="entry name" value="Type I PLP-dependent aspartate aminotransferase-like (Major domain)"/>
    <property type="match status" value="1"/>
</dbReference>
<dbReference type="OrthoDB" id="9774495at2"/>
<comment type="cofactor">
    <cofactor evidence="1">
        <name>pyridoxal 5'-phosphate</name>
        <dbReference type="ChEBI" id="CHEBI:597326"/>
    </cofactor>
</comment>
<dbReference type="PANTHER" id="PTHR48097">
    <property type="entry name" value="L-THREONINE ALDOLASE-RELATED"/>
    <property type="match status" value="1"/>
</dbReference>
<dbReference type="PANTHER" id="PTHR48097:SF9">
    <property type="entry name" value="L-THREONINE ALDOLASE"/>
    <property type="match status" value="1"/>
</dbReference>
<name>L0K8N9_HALHC</name>
<dbReference type="Pfam" id="PF01212">
    <property type="entry name" value="Beta_elim_lyase"/>
    <property type="match status" value="1"/>
</dbReference>
<dbReference type="PATRIC" id="fig|748449.3.peg.477"/>
<evidence type="ECO:0000256" key="1">
    <source>
        <dbReference type="ARBA" id="ARBA00001933"/>
    </source>
</evidence>
<gene>
    <name evidence="7" type="ordered locus">Halha_0514</name>
</gene>
<evidence type="ECO:0000256" key="4">
    <source>
        <dbReference type="ARBA" id="ARBA00023239"/>
    </source>
</evidence>
<evidence type="ECO:0000256" key="2">
    <source>
        <dbReference type="ARBA" id="ARBA00006966"/>
    </source>
</evidence>
<protein>
    <submittedName>
        <fullName evidence="7">Threonine aldolase</fullName>
    </submittedName>
</protein>
<sequence>MREVDLRSDTVTRPTAKMREVMAKAKVGDDVYREDPTVNKLEEKAAQALGKEAALFVPSGTMGNLLAVMTHTQPGDEIILGENSHIFCYEVGGLAKLAGVQAKTLADSSGIFSPKAMQEAIRDDNIHYPRTGLICVENTHNRAGGVAVSKVKLDDICNLAIKNNLPVHLDGARLFNAAAELEIDVKSLVKNVDSVMFCISKGLAAPVGSLLVGSKEFIMQARKNRKMLGGGMRQAGMLAAAGLVALEEMTNRIDDDHNLANKFAKLVKGLDSEMIRVRNVNTNFVILEVTDDIKGLITQLADRGVKISQFGPGLLRAVIHKDISNEDINYVVNQLVDVEGKFNE</sequence>
<evidence type="ECO:0000256" key="3">
    <source>
        <dbReference type="ARBA" id="ARBA00022898"/>
    </source>
</evidence>
<dbReference type="InterPro" id="IPR001597">
    <property type="entry name" value="ArAA_b-elim_lyase/Thr_aldolase"/>
</dbReference>
<evidence type="ECO:0000256" key="5">
    <source>
        <dbReference type="PIRSR" id="PIRSR017617-1"/>
    </source>
</evidence>
<dbReference type="RefSeq" id="WP_015326214.1">
    <property type="nucleotide sequence ID" value="NC_019978.1"/>
</dbReference>
<evidence type="ECO:0000259" key="6">
    <source>
        <dbReference type="Pfam" id="PF01212"/>
    </source>
</evidence>
<dbReference type="GO" id="GO:0006545">
    <property type="term" value="P:glycine biosynthetic process"/>
    <property type="evidence" value="ECO:0007669"/>
    <property type="project" value="TreeGrafter"/>
</dbReference>
<dbReference type="GO" id="GO:0005829">
    <property type="term" value="C:cytosol"/>
    <property type="evidence" value="ECO:0007669"/>
    <property type="project" value="TreeGrafter"/>
</dbReference>
<keyword evidence="4" id="KW-0456">Lyase</keyword>
<dbReference type="GO" id="GO:0008732">
    <property type="term" value="F:L-allo-threonine aldolase activity"/>
    <property type="evidence" value="ECO:0007669"/>
    <property type="project" value="TreeGrafter"/>
</dbReference>
<dbReference type="AlphaFoldDB" id="L0K8N9"/>
<dbReference type="KEGG" id="hhl:Halha_0514"/>
<dbReference type="FunFam" id="3.40.640.10:FF:000030">
    <property type="entry name" value="Low-specificity L-threonine aldolase"/>
    <property type="match status" value="1"/>
</dbReference>
<evidence type="ECO:0000313" key="8">
    <source>
        <dbReference type="Proteomes" id="UP000010880"/>
    </source>
</evidence>
<keyword evidence="3" id="KW-0663">Pyridoxal phosphate</keyword>
<comment type="similarity">
    <text evidence="2">Belongs to the threonine aldolase family.</text>
</comment>
<dbReference type="InterPro" id="IPR015424">
    <property type="entry name" value="PyrdxlP-dep_Trfase"/>
</dbReference>
<dbReference type="CDD" id="cd06502">
    <property type="entry name" value="TA_like"/>
    <property type="match status" value="1"/>
</dbReference>
<dbReference type="InterPro" id="IPR015421">
    <property type="entry name" value="PyrdxlP-dep_Trfase_major"/>
</dbReference>
<keyword evidence="8" id="KW-1185">Reference proteome</keyword>
<feature type="modified residue" description="N6-(pyridoxal phosphate)lysine" evidence="5">
    <location>
        <position position="201"/>
    </location>
</feature>